<evidence type="ECO:0000313" key="3">
    <source>
        <dbReference type="Proteomes" id="UP000024533"/>
    </source>
</evidence>
<accession>A0A059IYK3</accession>
<protein>
    <submittedName>
        <fullName evidence="2">Uncharacterized protein</fullName>
    </submittedName>
</protein>
<keyword evidence="3" id="KW-1185">Reference proteome</keyword>
<name>A0A059IYK3_TRIIM</name>
<dbReference type="AlphaFoldDB" id="A0A059IYK3"/>
<gene>
    <name evidence="2" type="ORF">H109_07709</name>
</gene>
<reference evidence="2 3" key="1">
    <citation type="submission" date="2014-02" db="EMBL/GenBank/DDBJ databases">
        <title>The Genome Sequence of Trichophyton interdigitale MR816.</title>
        <authorList>
            <consortium name="The Broad Institute Genomics Platform"/>
            <person name="Cuomo C.A."/>
            <person name="White T.C."/>
            <person name="Graser Y."/>
            <person name="Martinez-Rossi N."/>
            <person name="Heitman J."/>
            <person name="Young S.K."/>
            <person name="Zeng Q."/>
            <person name="Gargeya S."/>
            <person name="Abouelleil A."/>
            <person name="Alvarado L."/>
            <person name="Chapman S.B."/>
            <person name="Gainer-Dewar J."/>
            <person name="Goldberg J."/>
            <person name="Griggs A."/>
            <person name="Gujja S."/>
            <person name="Hansen M."/>
            <person name="Howarth C."/>
            <person name="Imamovic A."/>
            <person name="Larimer J."/>
            <person name="Martinez D."/>
            <person name="Murphy C."/>
            <person name="Pearson M.D."/>
            <person name="Persinoti G."/>
            <person name="Poon T."/>
            <person name="Priest M."/>
            <person name="Roberts A.D."/>
            <person name="Saif S."/>
            <person name="Shea T.D."/>
            <person name="Sykes S.N."/>
            <person name="Wortman J."/>
            <person name="Nusbaum C."/>
            <person name="Birren B."/>
        </authorList>
    </citation>
    <scope>NUCLEOTIDE SEQUENCE [LARGE SCALE GENOMIC DNA]</scope>
    <source>
        <strain evidence="2 3">MR816</strain>
    </source>
</reference>
<dbReference type="EMBL" id="AOKY01000841">
    <property type="protein sequence ID" value="KDB20332.1"/>
    <property type="molecule type" value="Genomic_DNA"/>
</dbReference>
<feature type="compositionally biased region" description="Basic residues" evidence="1">
    <location>
        <begin position="38"/>
        <end position="52"/>
    </location>
</feature>
<dbReference type="HOGENOM" id="CLU_1887229_0_0_1"/>
<comment type="caution">
    <text evidence="2">The sequence shown here is derived from an EMBL/GenBank/DDBJ whole genome shotgun (WGS) entry which is preliminary data.</text>
</comment>
<dbReference type="Proteomes" id="UP000024533">
    <property type="component" value="Unassembled WGS sequence"/>
</dbReference>
<feature type="compositionally biased region" description="Low complexity" evidence="1">
    <location>
        <begin position="82"/>
        <end position="97"/>
    </location>
</feature>
<evidence type="ECO:0000256" key="1">
    <source>
        <dbReference type="SAM" id="MobiDB-lite"/>
    </source>
</evidence>
<organism evidence="2 3">
    <name type="scientific">Trichophyton interdigitale (strain MR816)</name>
    <dbReference type="NCBI Taxonomy" id="1215338"/>
    <lineage>
        <taxon>Eukaryota</taxon>
        <taxon>Fungi</taxon>
        <taxon>Dikarya</taxon>
        <taxon>Ascomycota</taxon>
        <taxon>Pezizomycotina</taxon>
        <taxon>Eurotiomycetes</taxon>
        <taxon>Eurotiomycetidae</taxon>
        <taxon>Onygenales</taxon>
        <taxon>Arthrodermataceae</taxon>
        <taxon>Trichophyton</taxon>
    </lineage>
</organism>
<feature type="region of interest" description="Disordered" evidence="1">
    <location>
        <begin position="1"/>
        <end position="109"/>
    </location>
</feature>
<dbReference type="OMA" id="FTIHRNE"/>
<proteinExistence type="predicted"/>
<sequence>MTFTIHRNETPTLGQRAAAGPRIHHQRPREPAMQLSQQRRRRRHRARQRRGRGTPALAAALRRGVDASVPPRADDDHHDDVSSPSEPQLQPQPQRQLSKQRRQSEPQPQGVVVLWRRAVHRAAVEGVCRMTLDYY</sequence>
<evidence type="ECO:0000313" key="2">
    <source>
        <dbReference type="EMBL" id="KDB20332.1"/>
    </source>
</evidence>
<feature type="compositionally biased region" description="Basic and acidic residues" evidence="1">
    <location>
        <begin position="72"/>
        <end position="81"/>
    </location>
</feature>
<feature type="compositionally biased region" description="Polar residues" evidence="1">
    <location>
        <begin position="1"/>
        <end position="13"/>
    </location>
</feature>